<protein>
    <submittedName>
        <fullName evidence="2">Uncharacterized protein</fullName>
    </submittedName>
</protein>
<evidence type="ECO:0000313" key="2">
    <source>
        <dbReference type="EMBL" id="XCM34966.1"/>
    </source>
</evidence>
<accession>A0AAU8J758</accession>
<proteinExistence type="predicted"/>
<dbReference type="RefSeq" id="WP_054469832.1">
    <property type="nucleotide sequence ID" value="NZ_CP159837.1"/>
</dbReference>
<gene>
    <name evidence="2" type="ORF">ABWT76_003610</name>
</gene>
<name>A0AAU8J758_9CYAN</name>
<organism evidence="2">
    <name type="scientific">Planktothricoides raciborskii GIHE-MW2</name>
    <dbReference type="NCBI Taxonomy" id="2792601"/>
    <lineage>
        <taxon>Bacteria</taxon>
        <taxon>Bacillati</taxon>
        <taxon>Cyanobacteriota</taxon>
        <taxon>Cyanophyceae</taxon>
        <taxon>Oscillatoriophycideae</taxon>
        <taxon>Oscillatoriales</taxon>
        <taxon>Oscillatoriaceae</taxon>
        <taxon>Planktothricoides</taxon>
    </lineage>
</organism>
<feature type="coiled-coil region" evidence="1">
    <location>
        <begin position="414"/>
        <end position="441"/>
    </location>
</feature>
<reference evidence="2" key="1">
    <citation type="submission" date="2024-07" db="EMBL/GenBank/DDBJ databases">
        <authorList>
            <person name="Kim Y.J."/>
            <person name="Jeong J.Y."/>
        </authorList>
    </citation>
    <scope>NUCLEOTIDE SEQUENCE</scope>
    <source>
        <strain evidence="2">GIHE-MW2</strain>
    </source>
</reference>
<dbReference type="EMBL" id="CP159837">
    <property type="protein sequence ID" value="XCM34966.1"/>
    <property type="molecule type" value="Genomic_DNA"/>
</dbReference>
<keyword evidence="1" id="KW-0175">Coiled coil</keyword>
<evidence type="ECO:0000256" key="1">
    <source>
        <dbReference type="SAM" id="Coils"/>
    </source>
</evidence>
<dbReference type="AlphaFoldDB" id="A0AAU8J758"/>
<sequence>MNTTPKRSLRSLEKQLQQCLDAQLYATWRQLTPLGATCSTWGDPKTAVASSLGETPRPQWLLYLERPQDRTGFSTWEDPKTAVALENCPIQVRCAIKNADLLVLAQHKAEFRPDLQQTFKAIHQAILSLSPELAGELRLYLRVLGQVQPYAYHAFKLPQPLGSVKTEANDVNPLTAFAWLEKLIEDHENPREAIETSPSEASESSDLVLSNENRLALSSEAEATEKGELRNLQELEEFPSGLFNELNLSKDVDRQTIKFKELPSWWGQVSAYLFLSIALCSVGLYAFTRPCVLGKCTTLAQAQQEIDSAQKILASAKYAQNFAQVQKKFNLATEQLEQIPVWSGKYLAARRMVNNYEIEATQIDQVMNALEIGAAAWKKAQNAPLPLERWREIEASWSKAITLLEKIPPQSEVYSFAQNKLSEYEANLQAIAARVQQEEYAAKTLQEIREKADLAYTRQGVASGLESWQGIYDLWEEIVNLIPKIPPSTTAYVQLQDSVAEYRKQLTKAREQEVQEQISQETYDMAIATAEQAQQLSEQKQWSNALNSWTDALTLARQIPDNTFYSAKAQSLATSYTNARNEAAVNLKKATILQKTQNDLKKLCNGNPLVCEYTVTEDVINVWLTPAYIRHVKRTALLADQKGDNKALVGIDKHLDTLKVALQTISDNAKIPLVLYDSYGGLIGRHPKN</sequence>